<keyword evidence="6" id="KW-1133">Transmembrane helix</keyword>
<comment type="function">
    <text evidence="1">Involved in DNA recombination.</text>
</comment>
<sequence length="538" mass="61294">MFALDIDLNVLLGVCVALGVLCLILLFVNARRKRDSLELQQDLNKNIEDFNRLLEKFDAVTARKNQLEQEVVKAQTTADGLQIRLNERDEKVQYLQTELNEEQARHSAIAEQMTTLKERFGVASAQADSLRGQLAQSQAQIVRKEELLTNLTEKHTALSQELAELKTTLTEKEKHFVEQQQHVEQTKQQLNTEFQNLANRILEEKSQRFQQTNQASMDSLLKPFREQIESFQKRVNEIHSESLKDNAGLEAEIKKVLEIGLSMSQQANNLTSALKGEKKTLGNWGEMQLERALQSAGLVEDEHYTAQAHFKNEEGKRNYPDFILNLPDEKHLIIDSKMSLNAYQSAVSAEDEIERQAFLREHIKALRNHIDDLSRKDYSNLIGVRSPNFVLMFIAVEPAYIEALKMDPSLFGYGYDKNVIMVSHTTLMPILRTVANLWRVERGNAEAREISEKAGDIYNQICLLAERLAKVGNSLSTVSSHYNSAVTALVGQQGLMGKVERFKDLSAKAMKTMPDVEPLYHDFEVERLLAHQENSEEE</sequence>
<dbReference type="GeneID" id="49635474"/>
<dbReference type="PANTHER" id="PTHR30563:SF0">
    <property type="entry name" value="DNA RECOMBINATION PROTEIN RMUC"/>
    <property type="match status" value="1"/>
</dbReference>
<dbReference type="RefSeq" id="WP_005704981.1">
    <property type="nucleotide sequence ID" value="NZ_AEWB02000039.1"/>
</dbReference>
<protein>
    <submittedName>
        <fullName evidence="7">DNA recombination protein rmuC</fullName>
    </submittedName>
</protein>
<keyword evidence="6" id="KW-0812">Transmembrane</keyword>
<dbReference type="Gene3D" id="1.10.287.1490">
    <property type="match status" value="1"/>
</dbReference>
<dbReference type="PANTHER" id="PTHR30563">
    <property type="entry name" value="DNA RECOMBINATION PROTEIN RMUC"/>
    <property type="match status" value="1"/>
</dbReference>
<evidence type="ECO:0000313" key="8">
    <source>
        <dbReference type="Proteomes" id="UP000272690"/>
    </source>
</evidence>
<evidence type="ECO:0000256" key="1">
    <source>
        <dbReference type="ARBA" id="ARBA00003416"/>
    </source>
</evidence>
<dbReference type="Pfam" id="PF02646">
    <property type="entry name" value="RmuC"/>
    <property type="match status" value="1"/>
</dbReference>
<dbReference type="OrthoDB" id="9765111at2"/>
<comment type="similarity">
    <text evidence="2">Belongs to the RmuC family.</text>
</comment>
<proteinExistence type="inferred from homology"/>
<evidence type="ECO:0000256" key="6">
    <source>
        <dbReference type="SAM" id="Phobius"/>
    </source>
</evidence>
<dbReference type="GO" id="GO:0006310">
    <property type="term" value="P:DNA recombination"/>
    <property type="evidence" value="ECO:0007669"/>
    <property type="project" value="UniProtKB-KW"/>
</dbReference>
<name>A0A448F8G8_AGGAP</name>
<keyword evidence="6" id="KW-0472">Membrane</keyword>
<evidence type="ECO:0000313" key="7">
    <source>
        <dbReference type="EMBL" id="VEF42631.1"/>
    </source>
</evidence>
<feature type="coiled-coil region" evidence="5">
    <location>
        <begin position="50"/>
        <end position="207"/>
    </location>
</feature>
<dbReference type="EMBL" id="LR134327">
    <property type="protein sequence ID" value="VEF42631.1"/>
    <property type="molecule type" value="Genomic_DNA"/>
</dbReference>
<keyword evidence="4" id="KW-0233">DNA recombination</keyword>
<keyword evidence="3 5" id="KW-0175">Coiled coil</keyword>
<evidence type="ECO:0000256" key="3">
    <source>
        <dbReference type="ARBA" id="ARBA00023054"/>
    </source>
</evidence>
<accession>A0A448F8G8</accession>
<feature type="transmembrane region" description="Helical" evidence="6">
    <location>
        <begin position="6"/>
        <end position="28"/>
    </location>
</feature>
<evidence type="ECO:0000256" key="5">
    <source>
        <dbReference type="SAM" id="Coils"/>
    </source>
</evidence>
<evidence type="ECO:0000256" key="4">
    <source>
        <dbReference type="ARBA" id="ARBA00023172"/>
    </source>
</evidence>
<evidence type="ECO:0000256" key="2">
    <source>
        <dbReference type="ARBA" id="ARBA00009840"/>
    </source>
</evidence>
<gene>
    <name evidence="7" type="primary">rmuC</name>
    <name evidence="7" type="ORF">NCTC5906_01060</name>
</gene>
<dbReference type="Proteomes" id="UP000272690">
    <property type="component" value="Chromosome"/>
</dbReference>
<organism evidence="7 8">
    <name type="scientific">Aggregatibacter aphrophilus ATCC 33389</name>
    <dbReference type="NCBI Taxonomy" id="985008"/>
    <lineage>
        <taxon>Bacteria</taxon>
        <taxon>Pseudomonadati</taxon>
        <taxon>Pseudomonadota</taxon>
        <taxon>Gammaproteobacteria</taxon>
        <taxon>Pasteurellales</taxon>
        <taxon>Pasteurellaceae</taxon>
        <taxon>Aggregatibacter</taxon>
    </lineage>
</organism>
<reference evidence="7 8" key="1">
    <citation type="submission" date="2018-12" db="EMBL/GenBank/DDBJ databases">
        <authorList>
            <consortium name="Pathogen Informatics"/>
        </authorList>
    </citation>
    <scope>NUCLEOTIDE SEQUENCE [LARGE SCALE GENOMIC DNA]</scope>
    <source>
        <strain evidence="7 8">NCTC5906</strain>
    </source>
</reference>
<dbReference type="AlphaFoldDB" id="A0A448F8G8"/>
<dbReference type="InterPro" id="IPR003798">
    <property type="entry name" value="DNA_recombination_RmuC"/>
</dbReference>